<dbReference type="EMBL" id="JAAVJI010000016">
    <property type="protein sequence ID" value="NJP03204.1"/>
    <property type="molecule type" value="Genomic_DNA"/>
</dbReference>
<dbReference type="RefSeq" id="WP_168085772.1">
    <property type="nucleotide sequence ID" value="NZ_JAAVJI010000016.1"/>
</dbReference>
<protein>
    <submittedName>
        <fullName evidence="1">Uncharacterized protein</fullName>
    </submittedName>
</protein>
<gene>
    <name evidence="1" type="ORF">HBH25_20405</name>
</gene>
<organism evidence="1 2">
    <name type="scientific">Pseudomonas quercus</name>
    <dbReference type="NCBI Taxonomy" id="2722792"/>
    <lineage>
        <taxon>Bacteria</taxon>
        <taxon>Pseudomonadati</taxon>
        <taxon>Pseudomonadota</taxon>
        <taxon>Gammaproteobacteria</taxon>
        <taxon>Pseudomonadales</taxon>
        <taxon>Pseudomonadaceae</taxon>
        <taxon>Pseudomonas</taxon>
    </lineage>
</organism>
<evidence type="ECO:0000313" key="2">
    <source>
        <dbReference type="Proteomes" id="UP000746535"/>
    </source>
</evidence>
<keyword evidence="2" id="KW-1185">Reference proteome</keyword>
<sequence length="146" mass="16670">MKKMLSHRTVAFLEKSADSSHLVYPEGGLLFRYQYAYNQAHCCLKGGIWKALYNVDLVQYSEITEQAANDLAFFFQRAFGGYTKDSPTDCTVLAACSLIAYLKEDLQHDLVELVVTDGDYDMTATFEMASRSRNDYSRLELFWSVD</sequence>
<comment type="caution">
    <text evidence="1">The sequence shown here is derived from an EMBL/GenBank/DDBJ whole genome shotgun (WGS) entry which is preliminary data.</text>
</comment>
<reference evidence="1 2" key="1">
    <citation type="submission" date="2020-03" db="EMBL/GenBank/DDBJ databases">
        <authorList>
            <person name="Wang L."/>
            <person name="He N."/>
            <person name="Li Y."/>
            <person name="Fang Y."/>
            <person name="Zhang F."/>
        </authorList>
    </citation>
    <scope>NUCLEOTIDE SEQUENCE [LARGE SCALE GENOMIC DNA]</scope>
    <source>
        <strain evidence="2">hsmgli-8</strain>
    </source>
</reference>
<evidence type="ECO:0000313" key="1">
    <source>
        <dbReference type="EMBL" id="NJP03204.1"/>
    </source>
</evidence>
<dbReference type="Proteomes" id="UP000746535">
    <property type="component" value="Unassembled WGS sequence"/>
</dbReference>
<proteinExistence type="predicted"/>
<accession>A0ABX0YLP1</accession>
<name>A0ABX0YLP1_9PSED</name>